<keyword evidence="5 8" id="KW-0812">Transmembrane</keyword>
<dbReference type="Gene3D" id="3.30.70.1430">
    <property type="entry name" value="Multidrug efflux transporter AcrB pore domain"/>
    <property type="match status" value="2"/>
</dbReference>
<dbReference type="Gene3D" id="3.30.70.1440">
    <property type="entry name" value="Multidrug efflux transporter AcrB pore domain"/>
    <property type="match status" value="1"/>
</dbReference>
<feature type="transmembrane region" description="Helical" evidence="8">
    <location>
        <begin position="1012"/>
        <end position="1035"/>
    </location>
</feature>
<feature type="transmembrane region" description="Helical" evidence="8">
    <location>
        <begin position="452"/>
        <end position="472"/>
    </location>
</feature>
<evidence type="ECO:0000256" key="7">
    <source>
        <dbReference type="ARBA" id="ARBA00023136"/>
    </source>
</evidence>
<gene>
    <name evidence="9" type="ORF">H8F23_21000</name>
</gene>
<comment type="similarity">
    <text evidence="2">Belongs to the resistance-nodulation-cell division (RND) (TC 2.A.6) family.</text>
</comment>
<feature type="transmembrane region" description="Helical" evidence="8">
    <location>
        <begin position="351"/>
        <end position="375"/>
    </location>
</feature>
<accession>A0ABS0BQP2</accession>
<dbReference type="NCBIfam" id="TIGR00914">
    <property type="entry name" value="2A0601"/>
    <property type="match status" value="1"/>
</dbReference>
<dbReference type="Pfam" id="PF00873">
    <property type="entry name" value="ACR_tran"/>
    <property type="match status" value="1"/>
</dbReference>
<feature type="transmembrane region" description="Helical" evidence="8">
    <location>
        <begin position="395"/>
        <end position="414"/>
    </location>
</feature>
<proteinExistence type="inferred from homology"/>
<dbReference type="SUPFAM" id="SSF82714">
    <property type="entry name" value="Multidrug efflux transporter AcrB TolC docking domain, DN and DC subdomains"/>
    <property type="match status" value="2"/>
</dbReference>
<dbReference type="SUPFAM" id="SSF82866">
    <property type="entry name" value="Multidrug efflux transporter AcrB transmembrane domain"/>
    <property type="match status" value="2"/>
</dbReference>
<dbReference type="Gene3D" id="3.30.2090.10">
    <property type="entry name" value="Multidrug efflux transporter AcrB TolC docking domain, DN and DC subdomains"/>
    <property type="match status" value="2"/>
</dbReference>
<dbReference type="InterPro" id="IPR027463">
    <property type="entry name" value="AcrB_DN_DC_subdom"/>
</dbReference>
<keyword evidence="7 8" id="KW-0472">Membrane</keyword>
<dbReference type="EMBL" id="JACOPX010000014">
    <property type="protein sequence ID" value="MBF6035733.1"/>
    <property type="molecule type" value="Genomic_DNA"/>
</dbReference>
<dbReference type="RefSeq" id="WP_194935647.1">
    <property type="nucleotide sequence ID" value="NZ_JACOPX010000014.1"/>
</dbReference>
<feature type="transmembrane region" description="Helical" evidence="8">
    <location>
        <begin position="909"/>
        <end position="928"/>
    </location>
</feature>
<feature type="transmembrane region" description="Helical" evidence="8">
    <location>
        <begin position="484"/>
        <end position="508"/>
    </location>
</feature>
<keyword evidence="4" id="KW-1003">Cell membrane</keyword>
<dbReference type="InterPro" id="IPR001036">
    <property type="entry name" value="Acrflvin-R"/>
</dbReference>
<evidence type="ECO:0000256" key="4">
    <source>
        <dbReference type="ARBA" id="ARBA00022475"/>
    </source>
</evidence>
<feature type="transmembrane region" description="Helical" evidence="8">
    <location>
        <begin position="883"/>
        <end position="902"/>
    </location>
</feature>
<evidence type="ECO:0000256" key="2">
    <source>
        <dbReference type="ARBA" id="ARBA00010942"/>
    </source>
</evidence>
<feature type="transmembrane region" description="Helical" evidence="8">
    <location>
        <begin position="934"/>
        <end position="959"/>
    </location>
</feature>
<keyword evidence="3" id="KW-0813">Transport</keyword>
<dbReference type="InterPro" id="IPR004763">
    <property type="entry name" value="CusA-like"/>
</dbReference>
<comment type="caution">
    <text evidence="9">The sequence shown here is derived from an EMBL/GenBank/DDBJ whole genome shotgun (WGS) entry which is preliminary data.</text>
</comment>
<evidence type="ECO:0000313" key="9">
    <source>
        <dbReference type="EMBL" id="MBF6035733.1"/>
    </source>
</evidence>
<dbReference type="SUPFAM" id="SSF82693">
    <property type="entry name" value="Multidrug efflux transporter AcrB pore domain, PN1, PN2, PC1 and PC2 subdomains"/>
    <property type="match status" value="3"/>
</dbReference>
<dbReference type="PANTHER" id="PTHR32063">
    <property type="match status" value="1"/>
</dbReference>
<feature type="transmembrane region" description="Helical" evidence="8">
    <location>
        <begin position="980"/>
        <end position="1000"/>
    </location>
</feature>
<evidence type="ECO:0000313" key="10">
    <source>
        <dbReference type="Proteomes" id="UP000722111"/>
    </source>
</evidence>
<evidence type="ECO:0000256" key="6">
    <source>
        <dbReference type="ARBA" id="ARBA00022989"/>
    </source>
</evidence>
<feature type="transmembrane region" description="Helical" evidence="8">
    <location>
        <begin position="529"/>
        <end position="554"/>
    </location>
</feature>
<name>A0ABS0BQP2_9PSED</name>
<protein>
    <submittedName>
        <fullName evidence="9">CusA/CzcA family heavy metal efflux RND transporter</fullName>
    </submittedName>
</protein>
<dbReference type="PANTHER" id="PTHR32063:SF24">
    <property type="entry name" value="CATION EFFLUX SYSTEM (ACRB_ACRD_ACRF FAMILY)"/>
    <property type="match status" value="1"/>
</dbReference>
<dbReference type="Gene3D" id="3.30.70.1320">
    <property type="entry name" value="Multidrug efflux transporter AcrB pore domain like"/>
    <property type="match status" value="1"/>
</dbReference>
<feature type="transmembrane region" description="Helical" evidence="8">
    <location>
        <begin position="12"/>
        <end position="31"/>
    </location>
</feature>
<evidence type="ECO:0000256" key="1">
    <source>
        <dbReference type="ARBA" id="ARBA00004651"/>
    </source>
</evidence>
<keyword evidence="10" id="KW-1185">Reference proteome</keyword>
<dbReference type="Proteomes" id="UP000722111">
    <property type="component" value="Unassembled WGS sequence"/>
</dbReference>
<evidence type="ECO:0000256" key="5">
    <source>
        <dbReference type="ARBA" id="ARBA00022692"/>
    </source>
</evidence>
<evidence type="ECO:0000256" key="8">
    <source>
        <dbReference type="SAM" id="Phobius"/>
    </source>
</evidence>
<keyword evidence="6 8" id="KW-1133">Transmembrane helix</keyword>
<organism evidence="9 10">
    <name type="scientific">Pseudomonas neuropathica</name>
    <dbReference type="NCBI Taxonomy" id="2730425"/>
    <lineage>
        <taxon>Bacteria</taxon>
        <taxon>Pseudomonadati</taxon>
        <taxon>Pseudomonadota</taxon>
        <taxon>Gammaproteobacteria</taxon>
        <taxon>Pseudomonadales</taxon>
        <taxon>Pseudomonadaceae</taxon>
        <taxon>Pseudomonas</taxon>
    </lineage>
</organism>
<dbReference type="Gene3D" id="1.20.1640.10">
    <property type="entry name" value="Multidrug efflux transporter AcrB transmembrane domain"/>
    <property type="match status" value="2"/>
</dbReference>
<comment type="subcellular location">
    <subcellularLocation>
        <location evidence="1">Cell membrane</location>
        <topology evidence="1">Multi-pass membrane protein</topology>
    </subcellularLocation>
</comment>
<dbReference type="PRINTS" id="PR00702">
    <property type="entry name" value="ACRIFLAVINRP"/>
</dbReference>
<sequence length="1050" mass="112840">MFERLIQFAIEQRIIVLLAVLLMAGLGIASYQKLPIDAVPDITNVQVQINTGAAGFSPLETEQRITFPIETAMAGLPALEQTRSLSRSGLSQVTVIFKDGTDLFFARQLVNERLQIAKEQLPEGAEAVMGPISTGLGEIFLWTVEAKEGALKDDGTSYTPTDLRVIQDWIIKPQLRNVPGVAEINTIGGFAKEYQIAPDPKRLAAYKLTLTDLVTALERNNANVGAGYIERSGEQLLIRAPGQVASTEDIANIVMANVDGTPIRVKNVATVEIGRELRSGAATENGREVVLGTVFMLIGENSRTVSQAVASKLEQINKSLPQGVIAVPVYDRTHLVDKAIATVKKNLIEGAILVIAILFLFLGNIRAALITAMVIPLSMLFTFTGMFSNKVSANLMSLGALDFGIIVDGAVVIVENTLRRLAHAQQHHGRLLTRAERFKEVFAAAKEARRPLIFGQLIIMVVYLPIFALSGVEGKMFHPMAFTVVIALLGAMLLSVTFVPAAIALFVTGKVKEEEGAVMRGARRVYAPALAWVMSHRAIAVGAALGVIVLSGVLTSRMGSEFVPSLSEGDFALQALRVPGTSLTQSVDMQQRLETLILAKVPEVERVFARTGTAEIASDPMPPNISDSYVMLKPKEQWPDPDKSRETLTAELQAAAATLPGSNYELSQPIQLRFNELISGVRSDVAVKVFGDDMDVLNATAAKIAVAMQKVNGASEVKVEQTTGLPVLTINIDRDKAARYGLNVGDVQDTIAVAVGGRQAGTLYEGDRRFDMVVRLSDAMRKDIDGLSALLIPVPALSGAANQIGFIALQDVASLDLVLGPNQVSRENGKRLVIVSANVRGRDIGSFVSEAGEVIERDVQVPAGYWTSWGGQFEQLQSAAKRLQIVVPVALLLVFGLLFMMFNNLKDGLLVFTGIPFALTGGVMALWLRDIPLSISAGVGFIALSGVAVLNGLVMIAFIRNLREEGRSLSDAINEGALTRLRPVLMTALVASLGFIPMALATGTGAEVQRPLATVVIGGILSSTILTLLILPALYQLAHRRDEDTELMTK</sequence>
<evidence type="ECO:0000256" key="3">
    <source>
        <dbReference type="ARBA" id="ARBA00022448"/>
    </source>
</evidence>
<reference evidence="9 10" key="1">
    <citation type="submission" date="2020-08" db="EMBL/GenBank/DDBJ databases">
        <title>Description of novel Pseudomonas species.</title>
        <authorList>
            <person name="Duman M."/>
            <person name="Mulet M."/>
            <person name="Altun S."/>
            <person name="Saticioglu I.B."/>
            <person name="Lalucat J."/>
            <person name="Garcia-Valdes E."/>
        </authorList>
    </citation>
    <scope>NUCLEOTIDE SEQUENCE [LARGE SCALE GENOMIC DNA]</scope>
    <source>
        <strain evidence="9 10">P155</strain>
    </source>
</reference>